<comment type="caution">
    <text evidence="1">The sequence shown here is derived from an EMBL/GenBank/DDBJ whole genome shotgun (WGS) entry which is preliminary data.</text>
</comment>
<protein>
    <submittedName>
        <fullName evidence="1">Uncharacterized protein</fullName>
    </submittedName>
</protein>
<dbReference type="Proteomes" id="UP000831701">
    <property type="component" value="Chromosome 12"/>
</dbReference>
<dbReference type="EMBL" id="CM041542">
    <property type="protein sequence ID" value="KAI3365101.1"/>
    <property type="molecule type" value="Genomic_DNA"/>
</dbReference>
<accession>A0ACB8WBG1</accession>
<proteinExistence type="predicted"/>
<evidence type="ECO:0000313" key="2">
    <source>
        <dbReference type="Proteomes" id="UP000831701"/>
    </source>
</evidence>
<gene>
    <name evidence="1" type="ORF">L3Q82_010211</name>
</gene>
<evidence type="ECO:0000313" key="1">
    <source>
        <dbReference type="EMBL" id="KAI3365101.1"/>
    </source>
</evidence>
<keyword evidence="2" id="KW-1185">Reference proteome</keyword>
<name>A0ACB8WBG1_9TELE</name>
<reference evidence="1" key="1">
    <citation type="submission" date="2022-04" db="EMBL/GenBank/DDBJ databases">
        <title>Jade perch genome.</title>
        <authorList>
            <person name="Chao B."/>
        </authorList>
    </citation>
    <scope>NUCLEOTIDE SEQUENCE</scope>
    <source>
        <strain evidence="1">CB-2022</strain>
    </source>
</reference>
<sequence length="1679" mass="193701">MIAAFLFLLFLTDKVYPDRSCSYQDVLNHLNLTKNNELFSMTRPVKNYKKPTRVYLEVLLYAILDVVEKDQKFIPYVWTVVRWHNEYISWDPKKFCGIDNVSLPIDILWKPDLTIEEEMTEKDKAPPSPYLSINNKGDVEVQNDQVLVSTCRMHIYKFPFDTQKCNLSFKSVIHTAKDIRLQASDNSSEATEWSREVMRTQYEWLFISMTVTSINASTLLNQDVIIYTITMKRRSVLYIVNFLLPVFFFLCLDLASFMISDTGGEKLSFQVTVLLAVTVLQLILNEILPSSSNRIPLIAVYCIGIFALMLLSLLETIFVMYLINKDKVSQDQSEDCNKQGKDNFYNCHGEVHKWSQCLCIYDAPAGEITSELLPVAKEGSSSKLTDEYSALEKLSDELRKIEETLSLLLSNRKEKEKPRYWTRVAQRFNRVFFIVYVIVIYGASSERNCSYVDILNYLNLTKDKDLYLMTRPVKNYKQPTEVTLLVLLYAILSVRRIRSWFLMFGLTCGGIWPSEHISWDPDDFCGIKNFTIPTEVLWKPDLTIEEMTEKDKAPPSPYLVVYSDSYVEIMNDQMVVSTCRMHVYRFPFDTQRCKLSFKSVIHQVDEIQLAQYLDSSKITEWTLELMRTQYEWLFVDMTATNKTVNTFGFIQSVIVYTITIKRRSALYILNFMLPILFFLCLDLASFMISDTGGEKLSFKITVLLAVTVLQLILNEILPASSTKIPLIDSISEDDEADGDQSQSEDCEDSQDRKTLTLCLSVCDVSPAETQSKSVAKEGGSSQPTEEYQDLKKLSDELKDAMKTLAELVNDEKKKGKPGYWRKLTKKINRVFFIFYVIAASLFLGYGESSEDNCSAVNILNYLNLTKDMERFLITRPVKNHKHPTVVTLDMLFYAILDVKEKEQKLVSYIWTNVYWQNEHISWDPNDFCGIENFTVPAELLWKPDLTIEEMTEKDKTHPSPYVLIYSDSYVGFANDVMVVSTCRMRVYRFPFDTQSCNLSFKSVLHTIDQLQIVQYINASEVTDWALELLRSQYEWLFINMTATNTTVNTFGLIQSVTVYTITIKRKSALYILNFMLPILFFLCLDLASFMISDTGGEKLSFKITVLLAVTVLQLILNEILPASSSSIPLIVIYCMGIFALMMLSLLETVLVMYLIKRDSISEDDEGGWRPKPESKLIYCLSVCNVSSGEMQSELLTVAKEGGRNQPMEESQDLKKLSDEMRDVVKTLAEFVNGKKKKGKPGYWKRMTKRINRVFFIFYVITLSLFLGCMFFNWTNADGASSERNCSYIDIVTHLNLTKDKDLYLMTRPVKNYKQPTEVTLDVLLYAILDVKEKEQKLIPYVWIDMWWQSEHISWDPDDFCGIENFSLPAEVLWKPDLTIEEMTEKDKAPPSPYVIVYHDGNVELTNDKVLISTCRMHIYKFPFDIQSCNLSFKSVIHTINEIQLVQHLNSTKITEWTQELMRTQYEWLFINMTAIQKTVNNFDFIQSVIIYTIRIKRRSALYIVNFMLPVFFFLCLDLASFMISDTGGEKLAQLQDHRAARCHAVYCIGIFGLMMLSLLETVLVMYLIKKDSISEDDEVDGDQSQSEDCEDSQKRNKLGHSLSVCNVSLGDMQSELLPVAKEVKLSFSFMQGGRNQPTEESQELKKLSDEMRDVVKILAEFVNGKKKKEKEARLLETND</sequence>
<organism evidence="1 2">
    <name type="scientific">Scortum barcoo</name>
    <name type="common">barcoo grunter</name>
    <dbReference type="NCBI Taxonomy" id="214431"/>
    <lineage>
        <taxon>Eukaryota</taxon>
        <taxon>Metazoa</taxon>
        <taxon>Chordata</taxon>
        <taxon>Craniata</taxon>
        <taxon>Vertebrata</taxon>
        <taxon>Euteleostomi</taxon>
        <taxon>Actinopterygii</taxon>
        <taxon>Neopterygii</taxon>
        <taxon>Teleostei</taxon>
        <taxon>Neoteleostei</taxon>
        <taxon>Acanthomorphata</taxon>
        <taxon>Eupercaria</taxon>
        <taxon>Centrarchiformes</taxon>
        <taxon>Terapontoidei</taxon>
        <taxon>Terapontidae</taxon>
        <taxon>Scortum</taxon>
    </lineage>
</organism>